<evidence type="ECO:0000313" key="8">
    <source>
        <dbReference type="EMBL" id="HHK68485.1"/>
    </source>
</evidence>
<evidence type="ECO:0000259" key="7">
    <source>
        <dbReference type="Pfam" id="PF00291"/>
    </source>
</evidence>
<dbReference type="InterPro" id="IPR005859">
    <property type="entry name" value="CysK"/>
</dbReference>
<gene>
    <name evidence="8" type="primary">cysK</name>
    <name evidence="8" type="ORF">ENM11_04945</name>
</gene>
<keyword evidence="4 8" id="KW-0808">Transferase</keyword>
<evidence type="ECO:0000256" key="2">
    <source>
        <dbReference type="ARBA" id="ARBA00007103"/>
    </source>
</evidence>
<dbReference type="NCBIfam" id="TIGR01139">
    <property type="entry name" value="cysK"/>
    <property type="match status" value="1"/>
</dbReference>
<dbReference type="InterPro" id="IPR005856">
    <property type="entry name" value="Cys_synth"/>
</dbReference>
<keyword evidence="6" id="KW-0198">Cysteine biosynthesis</keyword>
<comment type="cofactor">
    <cofactor evidence="1">
        <name>pyridoxal 5'-phosphate</name>
        <dbReference type="ChEBI" id="CHEBI:597326"/>
    </cofactor>
</comment>
<keyword evidence="3" id="KW-0028">Amino-acid biosynthesis</keyword>
<evidence type="ECO:0000256" key="4">
    <source>
        <dbReference type="ARBA" id="ARBA00022679"/>
    </source>
</evidence>
<dbReference type="InterPro" id="IPR036052">
    <property type="entry name" value="TrpB-like_PALP_sf"/>
</dbReference>
<dbReference type="FunFam" id="3.40.50.1100:FF:000006">
    <property type="entry name" value="Cysteine synthase"/>
    <property type="match status" value="1"/>
</dbReference>
<keyword evidence="5" id="KW-0663">Pyridoxal phosphate</keyword>
<protein>
    <submittedName>
        <fullName evidence="8">Cysteine synthase A</fullName>
        <ecNumber evidence="8">2.5.1.47</ecNumber>
    </submittedName>
</protein>
<dbReference type="GO" id="GO:0006535">
    <property type="term" value="P:cysteine biosynthetic process from serine"/>
    <property type="evidence" value="ECO:0007669"/>
    <property type="project" value="InterPro"/>
</dbReference>
<dbReference type="SUPFAM" id="SSF53686">
    <property type="entry name" value="Tryptophan synthase beta subunit-like PLP-dependent enzymes"/>
    <property type="match status" value="1"/>
</dbReference>
<dbReference type="GO" id="GO:0004124">
    <property type="term" value="F:cysteine synthase activity"/>
    <property type="evidence" value="ECO:0007669"/>
    <property type="project" value="UniProtKB-EC"/>
</dbReference>
<sequence>MKVAEDILDVIGNTPLIKLSKIPRQAGVQAEIYAKLESYNPSGSLKDRIYREMITKAIERGDLKPNMEILEVSTGNAGIACSFVGTHLGYKVTIVMPEGMSEERKQLIKAFGGELVFTPGGESDVDLSLKKAESMMASNPGKYWFPNQFTNPDNIQAHIKTTGPEIWEQTDGKVECFVMSQGSGGTVSGVGRFLKNKKPSVKVYTAEPSEAAVIADGRWGSHKIEGIGDGFIPRNLDLSVVDGVVTVSSDEAIEMTRRLARFEGLFCGISSGCNVLAAIKVARKHPELGTIVTVINDSGNRYLSTEVFGPGKKTSIPEREHPLDPYTADMRSRFLNKLEIIR</sequence>
<name>A0A7C5L7H7_CALS0</name>
<reference evidence="8" key="1">
    <citation type="journal article" date="2020" name="mSystems">
        <title>Genome- and Community-Level Interaction Insights into Carbon Utilization and Element Cycling Functions of Hydrothermarchaeota in Hydrothermal Sediment.</title>
        <authorList>
            <person name="Zhou Z."/>
            <person name="Liu Y."/>
            <person name="Xu W."/>
            <person name="Pan J."/>
            <person name="Luo Z.H."/>
            <person name="Li M."/>
        </authorList>
    </citation>
    <scope>NUCLEOTIDE SEQUENCE [LARGE SCALE GENOMIC DNA]</scope>
    <source>
        <strain evidence="8">SpSt-1056</strain>
    </source>
</reference>
<comment type="similarity">
    <text evidence="2">Belongs to the cysteine synthase/cystathionine beta-synthase family.</text>
</comment>
<dbReference type="Gene3D" id="3.40.50.1100">
    <property type="match status" value="2"/>
</dbReference>
<dbReference type="EC" id="2.5.1.47" evidence="8"/>
<dbReference type="CDD" id="cd01561">
    <property type="entry name" value="CBS_like"/>
    <property type="match status" value="1"/>
</dbReference>
<dbReference type="Pfam" id="PF00291">
    <property type="entry name" value="PALP"/>
    <property type="match status" value="1"/>
</dbReference>
<accession>A0A7C5L7H7</accession>
<dbReference type="InterPro" id="IPR050214">
    <property type="entry name" value="Cys_Synth/Cystath_Beta-Synth"/>
</dbReference>
<dbReference type="AlphaFoldDB" id="A0A7C5L7H7"/>
<proteinExistence type="inferred from homology"/>
<evidence type="ECO:0000256" key="5">
    <source>
        <dbReference type="ARBA" id="ARBA00022898"/>
    </source>
</evidence>
<dbReference type="EMBL" id="DRWN01000033">
    <property type="protein sequence ID" value="HHK68485.1"/>
    <property type="molecule type" value="Genomic_DNA"/>
</dbReference>
<comment type="caution">
    <text evidence="8">The sequence shown here is derived from an EMBL/GenBank/DDBJ whole genome shotgun (WGS) entry which is preliminary data.</text>
</comment>
<organism evidence="8">
    <name type="scientific">Caldiarchaeum subterraneum</name>
    <dbReference type="NCBI Taxonomy" id="311458"/>
    <lineage>
        <taxon>Archaea</taxon>
        <taxon>Nitrososphaerota</taxon>
        <taxon>Candidatus Caldarchaeales</taxon>
        <taxon>Candidatus Caldarchaeaceae</taxon>
        <taxon>Candidatus Caldarchaeum</taxon>
    </lineage>
</organism>
<dbReference type="InterPro" id="IPR001926">
    <property type="entry name" value="TrpB-like_PALP"/>
</dbReference>
<dbReference type="PANTHER" id="PTHR10314">
    <property type="entry name" value="CYSTATHIONINE BETA-SYNTHASE"/>
    <property type="match status" value="1"/>
</dbReference>
<dbReference type="NCBIfam" id="TIGR01136">
    <property type="entry name" value="cysKM"/>
    <property type="match status" value="1"/>
</dbReference>
<feature type="domain" description="Tryptophan synthase beta chain-like PALP" evidence="7">
    <location>
        <begin position="8"/>
        <end position="297"/>
    </location>
</feature>
<evidence type="ECO:0000256" key="6">
    <source>
        <dbReference type="ARBA" id="ARBA00023192"/>
    </source>
</evidence>
<evidence type="ECO:0000256" key="1">
    <source>
        <dbReference type="ARBA" id="ARBA00001933"/>
    </source>
</evidence>
<evidence type="ECO:0000256" key="3">
    <source>
        <dbReference type="ARBA" id="ARBA00022605"/>
    </source>
</evidence>